<comment type="caution">
    <text evidence="2">The sequence shown here is derived from an EMBL/GenBank/DDBJ whole genome shotgun (WGS) entry which is preliminary data.</text>
</comment>
<feature type="region of interest" description="Disordered" evidence="1">
    <location>
        <begin position="396"/>
        <end position="417"/>
    </location>
</feature>
<sequence>MEKEEAPAGDGGGNNPPCAHEYHVASEPPFGQVSPEASFWDEEPILRTVKIGEVIERLGGVKEIERKWQFSCPDPTHEEIEELTTGEFGYNNRYKEFTNRYRENRLGVFLTHPAFVARPPAGTVINNRIMTGRLPIVRNGAELASMFEAEKTAVWHQHVLLTLMEMPGQFSLPDGRGGHKIVTVRLREVISPVRQALMQAALHTVTLSALTAIWRFKWRRFPTDLRDEELLVARRECPSEYFERINKSHPGKYDFQVLFDSEIRFNADGDILRNIDEAKRGQPNAPDYLPGTPRHPAFGSGHSTYSKAASEIMKVFLPDCWGVPVMTGVPPIEQIPQPAVGGQRRRARVDHHVRPAIAADEDATRLEQDLPLRYESLDHGLHLRIDLDEAALDRAQNHAPPPQAGQAWTEVGLPSCT</sequence>
<dbReference type="InterPro" id="IPR036938">
    <property type="entry name" value="PAP2/HPO_sf"/>
</dbReference>
<reference evidence="2" key="2">
    <citation type="submission" date="2021-08" db="EMBL/GenBank/DDBJ databases">
        <authorList>
            <person name="Tani A."/>
            <person name="Ola A."/>
            <person name="Ogura Y."/>
            <person name="Katsura K."/>
            <person name="Hayashi T."/>
        </authorList>
    </citation>
    <scope>NUCLEOTIDE SEQUENCE</scope>
    <source>
        <strain evidence="2">NBRC 15686</strain>
    </source>
</reference>
<feature type="region of interest" description="Disordered" evidence="1">
    <location>
        <begin position="1"/>
        <end position="27"/>
    </location>
</feature>
<name>A0ABQ4UHG0_9HYPH</name>
<dbReference type="SUPFAM" id="SSF48317">
    <property type="entry name" value="Acid phosphatase/Vanadium-dependent haloperoxidase"/>
    <property type="match status" value="1"/>
</dbReference>
<proteinExistence type="predicted"/>
<gene>
    <name evidence="2" type="ORF">LNAOJCKE_3176</name>
</gene>
<keyword evidence="3" id="KW-1185">Reference proteome</keyword>
<accession>A0ABQ4UHG0</accession>
<reference evidence="2" key="1">
    <citation type="journal article" date="2021" name="Front. Microbiol.">
        <title>Comprehensive Comparative Genomics and Phenotyping of Methylobacterium Species.</title>
        <authorList>
            <person name="Alessa O."/>
            <person name="Ogura Y."/>
            <person name="Fujitani Y."/>
            <person name="Takami H."/>
            <person name="Hayashi T."/>
            <person name="Sahin N."/>
            <person name="Tani A."/>
        </authorList>
    </citation>
    <scope>NUCLEOTIDE SEQUENCE</scope>
    <source>
        <strain evidence="2">NBRC 15686</strain>
    </source>
</reference>
<organism evidence="2 3">
    <name type="scientific">Methylorubrum aminovorans</name>
    <dbReference type="NCBI Taxonomy" id="269069"/>
    <lineage>
        <taxon>Bacteria</taxon>
        <taxon>Pseudomonadati</taxon>
        <taxon>Pseudomonadota</taxon>
        <taxon>Alphaproteobacteria</taxon>
        <taxon>Hyphomicrobiales</taxon>
        <taxon>Methylobacteriaceae</taxon>
        <taxon>Methylorubrum</taxon>
    </lineage>
</organism>
<evidence type="ECO:0000313" key="3">
    <source>
        <dbReference type="Proteomes" id="UP001055039"/>
    </source>
</evidence>
<protein>
    <submittedName>
        <fullName evidence="2">Uncharacterized protein</fullName>
    </submittedName>
</protein>
<evidence type="ECO:0000256" key="1">
    <source>
        <dbReference type="SAM" id="MobiDB-lite"/>
    </source>
</evidence>
<dbReference type="RefSeq" id="WP_238225467.1">
    <property type="nucleotide sequence ID" value="NZ_BAAADH010000007.1"/>
</dbReference>
<dbReference type="InterPro" id="IPR016119">
    <property type="entry name" value="Br/Cl_peroxidase_C"/>
</dbReference>
<dbReference type="EMBL" id="BPRC01000011">
    <property type="protein sequence ID" value="GJE65962.1"/>
    <property type="molecule type" value="Genomic_DNA"/>
</dbReference>
<dbReference type="Proteomes" id="UP001055039">
    <property type="component" value="Unassembled WGS sequence"/>
</dbReference>
<evidence type="ECO:0000313" key="2">
    <source>
        <dbReference type="EMBL" id="GJE65962.1"/>
    </source>
</evidence>
<dbReference type="Gene3D" id="1.10.606.10">
    <property type="entry name" value="Vanadium-containing Chloroperoxidase, domain 2"/>
    <property type="match status" value="1"/>
</dbReference>